<organism evidence="2 3">
    <name type="scientific">Champsocephalus esox</name>
    <name type="common">pike icefish</name>
    <dbReference type="NCBI Taxonomy" id="159716"/>
    <lineage>
        <taxon>Eukaryota</taxon>
        <taxon>Metazoa</taxon>
        <taxon>Chordata</taxon>
        <taxon>Craniata</taxon>
        <taxon>Vertebrata</taxon>
        <taxon>Euteleostomi</taxon>
        <taxon>Actinopterygii</taxon>
        <taxon>Neopterygii</taxon>
        <taxon>Teleostei</taxon>
        <taxon>Neoteleostei</taxon>
        <taxon>Acanthomorphata</taxon>
        <taxon>Eupercaria</taxon>
        <taxon>Perciformes</taxon>
        <taxon>Notothenioidei</taxon>
        <taxon>Channichthyidae</taxon>
        <taxon>Champsocephalus</taxon>
    </lineage>
</organism>
<comment type="caution">
    <text evidence="2">The sequence shown here is derived from an EMBL/GenBank/DDBJ whole genome shotgun (WGS) entry which is preliminary data.</text>
</comment>
<dbReference type="Pfam" id="PF20478">
    <property type="entry name" value="P2RX7_C"/>
    <property type="match status" value="1"/>
</dbReference>
<accession>A0AAN8BWM3</accession>
<dbReference type="AlphaFoldDB" id="A0AAN8BWM3"/>
<feature type="domain" description="P2X purinoreceptor 7 intracellular" evidence="1">
    <location>
        <begin position="13"/>
        <end position="136"/>
    </location>
</feature>
<name>A0AAN8BWM3_9TELE</name>
<dbReference type="EMBL" id="JAULUE010002055">
    <property type="protein sequence ID" value="KAK5892916.1"/>
    <property type="molecule type" value="Genomic_DNA"/>
</dbReference>
<protein>
    <recommendedName>
        <fullName evidence="1">P2X purinoreceptor 7 intracellular domain-containing protein</fullName>
    </recommendedName>
</protein>
<evidence type="ECO:0000259" key="1">
    <source>
        <dbReference type="Pfam" id="PF20478"/>
    </source>
</evidence>
<evidence type="ECO:0000313" key="3">
    <source>
        <dbReference type="Proteomes" id="UP001335648"/>
    </source>
</evidence>
<dbReference type="PANTHER" id="PTHR36981:SF1">
    <property type="entry name" value="P2X PURINORECEPTOR 7 INTRACELLULAR DOMAIN-CONTAINING PROTEIN"/>
    <property type="match status" value="1"/>
</dbReference>
<dbReference type="PANTHER" id="PTHR36981">
    <property type="entry name" value="ZGC:195170"/>
    <property type="match status" value="1"/>
</dbReference>
<dbReference type="Proteomes" id="UP001335648">
    <property type="component" value="Unassembled WGS sequence"/>
</dbReference>
<proteinExistence type="predicted"/>
<evidence type="ECO:0000313" key="2">
    <source>
        <dbReference type="EMBL" id="KAK5892916.1"/>
    </source>
</evidence>
<reference evidence="2 3" key="1">
    <citation type="journal article" date="2023" name="Mol. Biol. Evol.">
        <title>Genomics of Secondarily Temperate Adaptation in the Only Non-Antarctic Icefish.</title>
        <authorList>
            <person name="Rivera-Colon A.G."/>
            <person name="Rayamajhi N."/>
            <person name="Minhas B.F."/>
            <person name="Madrigal G."/>
            <person name="Bilyk K.T."/>
            <person name="Yoon V."/>
            <person name="Hune M."/>
            <person name="Gregory S."/>
            <person name="Cheng C.H.C."/>
            <person name="Catchen J.M."/>
        </authorList>
    </citation>
    <scope>NUCLEOTIDE SEQUENCE [LARGE SCALE GENOMIC DNA]</scope>
    <source>
        <strain evidence="2">JC2023a</strain>
    </source>
</reference>
<dbReference type="InterPro" id="IPR046815">
    <property type="entry name" value="P2RX7_C"/>
</dbReference>
<gene>
    <name evidence="2" type="ORF">CesoFtcFv8_013261</name>
</gene>
<keyword evidence="3" id="KW-1185">Reference proteome</keyword>
<sequence>MCEPVLIGPTITDRCRCGNCQTMPTGRETKCCHNYGKVKEEMGEEVCITDCRTFDINCLDRDVLPVSRYEYAHHNGPYGDEEPEHEVYRHLAYRRFCFLIWQKLGRGNRRVIPSCAILAIRKAYPNPESVAYTGFKPAVSE</sequence>